<dbReference type="EMBL" id="UYJE01009911">
    <property type="protein sequence ID" value="VDI77972.1"/>
    <property type="molecule type" value="Genomic_DNA"/>
</dbReference>
<gene>
    <name evidence="1" type="ORF">MGAL_10B046739</name>
</gene>
<organism evidence="1 2">
    <name type="scientific">Mytilus galloprovincialis</name>
    <name type="common">Mediterranean mussel</name>
    <dbReference type="NCBI Taxonomy" id="29158"/>
    <lineage>
        <taxon>Eukaryota</taxon>
        <taxon>Metazoa</taxon>
        <taxon>Spiralia</taxon>
        <taxon>Lophotrochozoa</taxon>
        <taxon>Mollusca</taxon>
        <taxon>Bivalvia</taxon>
        <taxon>Autobranchia</taxon>
        <taxon>Pteriomorphia</taxon>
        <taxon>Mytilida</taxon>
        <taxon>Mytiloidea</taxon>
        <taxon>Mytilidae</taxon>
        <taxon>Mytilinae</taxon>
        <taxon>Mytilus</taxon>
    </lineage>
</organism>
<accession>A0A8B6HF34</accession>
<comment type="caution">
    <text evidence="1">The sequence shown here is derived from an EMBL/GenBank/DDBJ whole genome shotgun (WGS) entry which is preliminary data.</text>
</comment>
<dbReference type="InterPro" id="IPR043129">
    <property type="entry name" value="ATPase_NBD"/>
</dbReference>
<keyword evidence="2" id="KW-1185">Reference proteome</keyword>
<dbReference type="OrthoDB" id="6136980at2759"/>
<dbReference type="Gene3D" id="3.30.420.40">
    <property type="match status" value="1"/>
</dbReference>
<protein>
    <submittedName>
        <fullName evidence="1">Uncharacterized protein</fullName>
    </submittedName>
</protein>
<dbReference type="SUPFAM" id="SSF53067">
    <property type="entry name" value="Actin-like ATPase domain"/>
    <property type="match status" value="1"/>
</dbReference>
<name>A0A8B6HF34_MYTGA</name>
<sequence length="187" mass="21706">MLSTDYKFVVAFDIGTTYSAYAYAEKDFKNNQIKITCNKQWNSGQYNLTTMKTPTSVLLDKDGELMEFGYKAENKYAELVEEGARDFYLFRRFKLDLYKNTPTSKMELADENGRKLLAKTVFAKAISGLMKEFEESIDTSGIHLIRDEVRWVITVPAIWSEAAKQFMRNCAYLFTSLLKYWYTILSS</sequence>
<reference evidence="1" key="1">
    <citation type="submission" date="2018-11" db="EMBL/GenBank/DDBJ databases">
        <authorList>
            <person name="Alioto T."/>
            <person name="Alioto T."/>
        </authorList>
    </citation>
    <scope>NUCLEOTIDE SEQUENCE</scope>
</reference>
<proteinExistence type="predicted"/>
<dbReference type="PANTHER" id="PTHR14187">
    <property type="entry name" value="ALPHA KINASE/ELONGATION FACTOR 2 KINASE"/>
    <property type="match status" value="1"/>
</dbReference>
<dbReference type="AlphaFoldDB" id="A0A8B6HF34"/>
<dbReference type="Proteomes" id="UP000596742">
    <property type="component" value="Unassembled WGS sequence"/>
</dbReference>
<evidence type="ECO:0000313" key="2">
    <source>
        <dbReference type="Proteomes" id="UP000596742"/>
    </source>
</evidence>
<evidence type="ECO:0000313" key="1">
    <source>
        <dbReference type="EMBL" id="VDI77972.1"/>
    </source>
</evidence>
<dbReference type="PANTHER" id="PTHR14187:SF5">
    <property type="entry name" value="HEAT SHOCK 70 KDA PROTEIN 12A"/>
    <property type="match status" value="1"/>
</dbReference>